<evidence type="ECO:0000313" key="2">
    <source>
        <dbReference type="Proteomes" id="UP001212841"/>
    </source>
</evidence>
<evidence type="ECO:0000313" key="1">
    <source>
        <dbReference type="EMBL" id="KAJ3047091.1"/>
    </source>
</evidence>
<protein>
    <submittedName>
        <fullName evidence="1">Uncharacterized protein</fullName>
    </submittedName>
</protein>
<name>A0AAD5S5U9_9FUNG</name>
<accession>A0AAD5S5U9</accession>
<proteinExistence type="predicted"/>
<sequence>MVKMRKEVRDVAKFDLSNPAHLRSLHSVSFVSEHLLRVKPDLSTCVAFIACLSLKLKNYQQLKLKPMKRSAYCRIIDSLVGKGESLNDSSLEPSAKGFLMKAGEARSGGRPVGPSEVPVR</sequence>
<dbReference type="AlphaFoldDB" id="A0AAD5S5U9"/>
<comment type="caution">
    <text evidence="1">The sequence shown here is derived from an EMBL/GenBank/DDBJ whole genome shotgun (WGS) entry which is preliminary data.</text>
</comment>
<dbReference type="EMBL" id="JADGJD010001029">
    <property type="protein sequence ID" value="KAJ3047091.1"/>
    <property type="molecule type" value="Genomic_DNA"/>
</dbReference>
<dbReference type="Proteomes" id="UP001212841">
    <property type="component" value="Unassembled WGS sequence"/>
</dbReference>
<gene>
    <name evidence="1" type="ORF">HK097_000243</name>
</gene>
<reference evidence="1" key="1">
    <citation type="submission" date="2020-05" db="EMBL/GenBank/DDBJ databases">
        <title>Phylogenomic resolution of chytrid fungi.</title>
        <authorList>
            <person name="Stajich J.E."/>
            <person name="Amses K."/>
            <person name="Simmons R."/>
            <person name="Seto K."/>
            <person name="Myers J."/>
            <person name="Bonds A."/>
            <person name="Quandt C.A."/>
            <person name="Barry K."/>
            <person name="Liu P."/>
            <person name="Grigoriev I."/>
            <person name="Longcore J.E."/>
            <person name="James T.Y."/>
        </authorList>
    </citation>
    <scope>NUCLEOTIDE SEQUENCE</scope>
    <source>
        <strain evidence="1">JEL0318</strain>
    </source>
</reference>
<keyword evidence="2" id="KW-1185">Reference proteome</keyword>
<organism evidence="1 2">
    <name type="scientific">Rhizophlyctis rosea</name>
    <dbReference type="NCBI Taxonomy" id="64517"/>
    <lineage>
        <taxon>Eukaryota</taxon>
        <taxon>Fungi</taxon>
        <taxon>Fungi incertae sedis</taxon>
        <taxon>Chytridiomycota</taxon>
        <taxon>Chytridiomycota incertae sedis</taxon>
        <taxon>Chytridiomycetes</taxon>
        <taxon>Rhizophlyctidales</taxon>
        <taxon>Rhizophlyctidaceae</taxon>
        <taxon>Rhizophlyctis</taxon>
    </lineage>
</organism>